<dbReference type="EMBL" id="PJZH01000008">
    <property type="protein sequence ID" value="PLR35555.1"/>
    <property type="molecule type" value="Genomic_DNA"/>
</dbReference>
<organism evidence="1 2">
    <name type="scientific">Chimaeribacter coloradensis</name>
    <dbReference type="NCBI Taxonomy" id="2060068"/>
    <lineage>
        <taxon>Bacteria</taxon>
        <taxon>Pseudomonadati</taxon>
        <taxon>Pseudomonadota</taxon>
        <taxon>Gammaproteobacteria</taxon>
        <taxon>Enterobacterales</taxon>
        <taxon>Yersiniaceae</taxon>
        <taxon>Chimaeribacter</taxon>
    </lineage>
</organism>
<comment type="caution">
    <text evidence="1">The sequence shown here is derived from an EMBL/GenBank/DDBJ whole genome shotgun (WGS) entry which is preliminary data.</text>
</comment>
<proteinExistence type="predicted"/>
<dbReference type="AlphaFoldDB" id="A0A2N5E3Z9"/>
<name>A0A2N5E3Z9_9GAMM</name>
<protein>
    <submittedName>
        <fullName evidence="1">DUF535 domain-containing protein</fullName>
    </submittedName>
</protein>
<gene>
    <name evidence="1" type="ORF">CYR32_10195</name>
</gene>
<dbReference type="InterPro" id="IPR007488">
    <property type="entry name" value="DUF535"/>
</dbReference>
<dbReference type="PANTHER" id="PTHR38785:SF1">
    <property type="entry name" value="HOMOLOG OF VIRK"/>
    <property type="match status" value="1"/>
</dbReference>
<evidence type="ECO:0000313" key="1">
    <source>
        <dbReference type="EMBL" id="PLR35555.1"/>
    </source>
</evidence>
<dbReference type="Proteomes" id="UP000234503">
    <property type="component" value="Unassembled WGS sequence"/>
</dbReference>
<dbReference type="Pfam" id="PF04393">
    <property type="entry name" value="DUF535"/>
    <property type="match status" value="1"/>
</dbReference>
<accession>A0A2N5E3Z9</accession>
<reference evidence="1 2" key="1">
    <citation type="submission" date="2017-12" db="EMBL/GenBank/DDBJ databases">
        <title>Characterization of six clinical isolates of Enterochimera gen. nov., a novel genus of the Yersiniaciae family and the three species Enterochimera arupensis sp. nov., Enterochimera coloradensis sp. nov, and Enterochimera californica sp. nov.</title>
        <authorList>
            <person name="Rossi A."/>
            <person name="Fisher M."/>
        </authorList>
    </citation>
    <scope>NUCLEOTIDE SEQUENCE [LARGE SCALE GENOMIC DNA]</scope>
    <source>
        <strain evidence="2">2016-Iso4</strain>
    </source>
</reference>
<dbReference type="OrthoDB" id="6835762at2"/>
<dbReference type="PANTHER" id="PTHR38785">
    <property type="entry name" value="HOMOLOG OF VIRK"/>
    <property type="match status" value="1"/>
</dbReference>
<dbReference type="GO" id="GO:0006974">
    <property type="term" value="P:DNA damage response"/>
    <property type="evidence" value="ECO:0007669"/>
    <property type="project" value="TreeGrafter"/>
</dbReference>
<evidence type="ECO:0000313" key="2">
    <source>
        <dbReference type="Proteomes" id="UP000234503"/>
    </source>
</evidence>
<keyword evidence="2" id="KW-1185">Reference proteome</keyword>
<dbReference type="RefSeq" id="WP_101824291.1">
    <property type="nucleotide sequence ID" value="NZ_PJZH01000008.1"/>
</dbReference>
<sequence length="315" mass="36128">MTQILNEKFIPHFPATPFGLYLSLFWGNCRPHHFWDSAHFRNKFFLRTMLMPGLTFKLLKMIAGHQAYKELLLSQPRLPCRIHRPYLSNRVSRREGVDAIIHHYTTVTALLGMSRFRTHLSAEGLCLAAFEGKDEQTYLLTLVSTYKLDREGEASLILRRQNGQMLAELSFTLCQRKGENALIIGGLQGPNGVNAQENIQQATKGFHGLFPKRVVLESLMVVAKYFNVQSIYAVANDAHVYQSLRYANRKQYMHADYDSFWEMSGGIPTGDGYYLLPSSSQRKNLEEVASKKRAEYRRRFELIDTISAQILSAIR</sequence>